<dbReference type="Proteomes" id="UP000231693">
    <property type="component" value="Unassembled WGS sequence"/>
</dbReference>
<protein>
    <recommendedName>
        <fullName evidence="4">N-acetyltransferase domain-containing protein</fullName>
    </recommendedName>
</protein>
<feature type="compositionally biased region" description="Low complexity" evidence="1">
    <location>
        <begin position="154"/>
        <end position="165"/>
    </location>
</feature>
<dbReference type="RefSeq" id="WP_100423416.1">
    <property type="nucleotide sequence ID" value="NZ_BOOX01000001.1"/>
</dbReference>
<gene>
    <name evidence="2" type="ORF">CLV28_2283</name>
</gene>
<keyword evidence="3" id="KW-1185">Reference proteome</keyword>
<evidence type="ECO:0008006" key="4">
    <source>
        <dbReference type="Google" id="ProtNLM"/>
    </source>
</evidence>
<dbReference type="InterPro" id="IPR016181">
    <property type="entry name" value="Acyl_CoA_acyltransferase"/>
</dbReference>
<organism evidence="2 3">
    <name type="scientific">Sediminihabitans luteus</name>
    <dbReference type="NCBI Taxonomy" id="1138585"/>
    <lineage>
        <taxon>Bacteria</taxon>
        <taxon>Bacillati</taxon>
        <taxon>Actinomycetota</taxon>
        <taxon>Actinomycetes</taxon>
        <taxon>Micrococcales</taxon>
        <taxon>Cellulomonadaceae</taxon>
        <taxon>Sediminihabitans</taxon>
    </lineage>
</organism>
<evidence type="ECO:0000313" key="2">
    <source>
        <dbReference type="EMBL" id="PJJ70447.1"/>
    </source>
</evidence>
<accession>A0A2M9CF02</accession>
<dbReference type="OrthoDB" id="4119890at2"/>
<dbReference type="EMBL" id="PGFE01000003">
    <property type="protein sequence ID" value="PJJ70447.1"/>
    <property type="molecule type" value="Genomic_DNA"/>
</dbReference>
<feature type="region of interest" description="Disordered" evidence="1">
    <location>
        <begin position="149"/>
        <end position="168"/>
    </location>
</feature>
<sequence>MTTHSQDDAWLVVEAPHPSSLDAPEAWAYVGRCLVDAASETALHGWDDLSSPAPAVLAAMADQRHTRKTLLVAVPAGTDPATAVATDVRGFALVKVPLDDNLHLAQVSVVVHPEHDADAALGTALLDRATAVATAAGRTTAIQATMHAHEPAEGPGSLTSPTGSGRVPTDAPAVRRVLDAGWTLVQVERHSILPLPADPAEVEGWRAASAARAGADYRAVTWDDAIPPERLGQVAHLMQRMSTDAPSGEAALEEESWDAERYGDLVDALHAGGRRLLMTVVEHVPTGDLVAFTLFVHPVDQPAFAFQEDTLVLREHRGRRLGMLAKATNLAALAAIRPSVERVHTWNAQENGPMLDINVAMGFAPSGVVALWQRGL</sequence>
<dbReference type="SUPFAM" id="SSF55729">
    <property type="entry name" value="Acyl-CoA N-acyltransferases (Nat)"/>
    <property type="match status" value="1"/>
</dbReference>
<dbReference type="AlphaFoldDB" id="A0A2M9CF02"/>
<reference evidence="2 3" key="1">
    <citation type="submission" date="2017-11" db="EMBL/GenBank/DDBJ databases">
        <title>Genomic Encyclopedia of Archaeal and Bacterial Type Strains, Phase II (KMG-II): From Individual Species to Whole Genera.</title>
        <authorList>
            <person name="Goeker M."/>
        </authorList>
    </citation>
    <scope>NUCLEOTIDE SEQUENCE [LARGE SCALE GENOMIC DNA]</scope>
    <source>
        <strain evidence="2 3">DSM 25478</strain>
    </source>
</reference>
<proteinExistence type="predicted"/>
<evidence type="ECO:0000313" key="3">
    <source>
        <dbReference type="Proteomes" id="UP000231693"/>
    </source>
</evidence>
<dbReference type="Gene3D" id="3.40.630.30">
    <property type="match status" value="1"/>
</dbReference>
<comment type="caution">
    <text evidence="2">The sequence shown here is derived from an EMBL/GenBank/DDBJ whole genome shotgun (WGS) entry which is preliminary data.</text>
</comment>
<evidence type="ECO:0000256" key="1">
    <source>
        <dbReference type="SAM" id="MobiDB-lite"/>
    </source>
</evidence>
<name>A0A2M9CF02_9CELL</name>